<gene>
    <name evidence="2" type="ORF">HMPREF0555_1162</name>
</gene>
<keyword evidence="1" id="KW-0472">Membrane</keyword>
<evidence type="ECO:0000256" key="1">
    <source>
        <dbReference type="SAM" id="Phobius"/>
    </source>
</evidence>
<protein>
    <recommendedName>
        <fullName evidence="4">DUF2929 family protein</fullName>
    </recommendedName>
</protein>
<feature type="transmembrane region" description="Helical" evidence="1">
    <location>
        <begin position="12"/>
        <end position="32"/>
    </location>
</feature>
<keyword evidence="1" id="KW-1133">Transmembrane helix</keyword>
<evidence type="ECO:0000313" key="3">
    <source>
        <dbReference type="Proteomes" id="UP000004283"/>
    </source>
</evidence>
<dbReference type="HOGENOM" id="CLU_174715_1_1_9"/>
<accession>C2KKJ6</accession>
<dbReference type="EMBL" id="ACKV01000066">
    <property type="protein sequence ID" value="EEJ42235.1"/>
    <property type="molecule type" value="Genomic_DNA"/>
</dbReference>
<evidence type="ECO:0008006" key="4">
    <source>
        <dbReference type="Google" id="ProtNLM"/>
    </source>
</evidence>
<sequence length="76" mass="8146">MYYNDSKEVKIMKYIMVAIWSAIFGEILGYIVSQLNSGTYDFVTVAVIAVIVGEVALVAIPAISGSAAPKEVASEE</sequence>
<evidence type="ECO:0000313" key="2">
    <source>
        <dbReference type="EMBL" id="EEJ42235.1"/>
    </source>
</evidence>
<comment type="caution">
    <text evidence="2">The sequence shown here is derived from an EMBL/GenBank/DDBJ whole genome shotgun (WGS) entry which is preliminary data.</text>
</comment>
<dbReference type="AlphaFoldDB" id="C2KKJ6"/>
<name>C2KKJ6_LEUMC</name>
<proteinExistence type="predicted"/>
<organism evidence="2 3">
    <name type="scientific">Leuconostoc mesenteroides subsp. cremoris ATCC 19254</name>
    <dbReference type="NCBI Taxonomy" id="586220"/>
    <lineage>
        <taxon>Bacteria</taxon>
        <taxon>Bacillati</taxon>
        <taxon>Bacillota</taxon>
        <taxon>Bacilli</taxon>
        <taxon>Lactobacillales</taxon>
        <taxon>Lactobacillaceae</taxon>
        <taxon>Leuconostoc</taxon>
    </lineage>
</organism>
<dbReference type="Pfam" id="PF11151">
    <property type="entry name" value="DUF2929"/>
    <property type="match status" value="1"/>
</dbReference>
<feature type="transmembrane region" description="Helical" evidence="1">
    <location>
        <begin position="38"/>
        <end position="60"/>
    </location>
</feature>
<reference evidence="2 3" key="1">
    <citation type="submission" date="2009-04" db="EMBL/GenBank/DDBJ databases">
        <authorList>
            <person name="Qin X."/>
            <person name="Bachman B."/>
            <person name="Battles P."/>
            <person name="Bell A."/>
            <person name="Bess C."/>
            <person name="Bickham C."/>
            <person name="Chaboub L."/>
            <person name="Chen D."/>
            <person name="Coyle M."/>
            <person name="Deiros D.R."/>
            <person name="Dinh H."/>
            <person name="Forbes L."/>
            <person name="Fowler G."/>
            <person name="Francisco L."/>
            <person name="Fu Q."/>
            <person name="Gubbala S."/>
            <person name="Hale W."/>
            <person name="Han Y."/>
            <person name="Hemphill L."/>
            <person name="Highlander S.K."/>
            <person name="Hirani K."/>
            <person name="Hogues M."/>
            <person name="Jackson L."/>
            <person name="Jakkamsetti A."/>
            <person name="Javaid M."/>
            <person name="Jiang H."/>
            <person name="Korchina V."/>
            <person name="Kovar C."/>
            <person name="Lara F."/>
            <person name="Lee S."/>
            <person name="Mata R."/>
            <person name="Mathew T."/>
            <person name="Moen C."/>
            <person name="Morales K."/>
            <person name="Munidasa M."/>
            <person name="Nazareth L."/>
            <person name="Ngo R."/>
            <person name="Nguyen L."/>
            <person name="Okwuonu G."/>
            <person name="Ongeri F."/>
            <person name="Patil S."/>
            <person name="Petrosino J."/>
            <person name="Pham C."/>
            <person name="Pham P."/>
            <person name="Pu L.-L."/>
            <person name="Puazo M."/>
            <person name="Raj R."/>
            <person name="Reid J."/>
            <person name="Rouhana J."/>
            <person name="Saada N."/>
            <person name="Shang Y."/>
            <person name="Simmons D."/>
            <person name="Thornton R."/>
            <person name="Warren J."/>
            <person name="Weissenberger G."/>
            <person name="Zhang J."/>
            <person name="Zhang L."/>
            <person name="Zhou C."/>
            <person name="Zhu D."/>
            <person name="Muzny D."/>
            <person name="Worley K."/>
            <person name="Gibbs R."/>
        </authorList>
    </citation>
    <scope>NUCLEOTIDE SEQUENCE [LARGE SCALE GENOMIC DNA]</scope>
    <source>
        <strain evidence="2 3">ATCC 19254</strain>
    </source>
</reference>
<keyword evidence="1" id="KW-0812">Transmembrane</keyword>
<dbReference type="Proteomes" id="UP000004283">
    <property type="component" value="Unassembled WGS sequence"/>
</dbReference>
<dbReference type="InterPro" id="IPR021324">
    <property type="entry name" value="DUF2929"/>
</dbReference>